<protein>
    <submittedName>
        <fullName evidence="1">Uncharacterized protein</fullName>
    </submittedName>
</protein>
<keyword evidence="2" id="KW-1185">Reference proteome</keyword>
<accession>A0ABP7WS19</accession>
<evidence type="ECO:0000313" key="2">
    <source>
        <dbReference type="Proteomes" id="UP001500683"/>
    </source>
</evidence>
<reference evidence="2" key="1">
    <citation type="journal article" date="2019" name="Int. J. Syst. Evol. Microbiol.">
        <title>The Global Catalogue of Microorganisms (GCM) 10K type strain sequencing project: providing services to taxonomists for standard genome sequencing and annotation.</title>
        <authorList>
            <consortium name="The Broad Institute Genomics Platform"/>
            <consortium name="The Broad Institute Genome Sequencing Center for Infectious Disease"/>
            <person name="Wu L."/>
            <person name="Ma J."/>
        </authorList>
    </citation>
    <scope>NUCLEOTIDE SEQUENCE [LARGE SCALE GENOMIC DNA]</scope>
    <source>
        <strain evidence="2">JCM 16702</strain>
    </source>
</reference>
<proteinExistence type="predicted"/>
<name>A0ABP7WS19_9ACTN</name>
<dbReference type="EMBL" id="BAAAZG010000052">
    <property type="protein sequence ID" value="GAA4095444.1"/>
    <property type="molecule type" value="Genomic_DNA"/>
</dbReference>
<organism evidence="1 2">
    <name type="scientific">Actinomadura miaoliensis</name>
    <dbReference type="NCBI Taxonomy" id="430685"/>
    <lineage>
        <taxon>Bacteria</taxon>
        <taxon>Bacillati</taxon>
        <taxon>Actinomycetota</taxon>
        <taxon>Actinomycetes</taxon>
        <taxon>Streptosporangiales</taxon>
        <taxon>Thermomonosporaceae</taxon>
        <taxon>Actinomadura</taxon>
    </lineage>
</organism>
<sequence length="231" mass="25311">MPDGFANRPRILRGAFVEFGLSLPPLMVVFQFNPVELSRSRSLRFAAPRGFQPGGRGDSLRRFHERNSDLTTLRDLQDVSVDEENIAFDIRLDASEGLNEGDPVAGRFGISPRLSTLELMVRPKGEGVIEQGLRALVGSPGGFSYTKRPNPPLVLFVWGRKRVVPVNINGLGIVETEYSADLSPVRATVSVSLTVIEGKSVPQMYTNAMKEAMSMVNLANIADAQNVMIPE</sequence>
<evidence type="ECO:0000313" key="1">
    <source>
        <dbReference type="EMBL" id="GAA4095444.1"/>
    </source>
</evidence>
<comment type="caution">
    <text evidence="1">The sequence shown here is derived from an EMBL/GenBank/DDBJ whole genome shotgun (WGS) entry which is preliminary data.</text>
</comment>
<dbReference type="Proteomes" id="UP001500683">
    <property type="component" value="Unassembled WGS sequence"/>
</dbReference>
<gene>
    <name evidence="1" type="ORF">GCM10022214_68170</name>
</gene>